<sequence>MAKLNDLEKEKFSKIVDEQINDLAKTINKDIYTNGIYDKILKNIVPSLEIICSHYSKHFFNNNEKFAEMFIKFSALDFLDKNYILDDTLKELLERCKNVCMDCSTRIQYFGAFEQYLFLKNNGESSFSWFLHNMVKTIFNIFAYNELQNKSEEERDNLIFSMVFSIK</sequence>
<dbReference type="EMBL" id="PRBV01000009">
    <property type="protein sequence ID" value="RTJ79031.1"/>
    <property type="molecule type" value="Genomic_DNA"/>
</dbReference>
<feature type="non-terminal residue" evidence="1">
    <location>
        <position position="167"/>
    </location>
</feature>
<name>A0A431ECR6_CAMJU</name>
<organism evidence="1 2">
    <name type="scientific">Campylobacter jejuni</name>
    <dbReference type="NCBI Taxonomy" id="197"/>
    <lineage>
        <taxon>Bacteria</taxon>
        <taxon>Pseudomonadati</taxon>
        <taxon>Campylobacterota</taxon>
        <taxon>Epsilonproteobacteria</taxon>
        <taxon>Campylobacterales</taxon>
        <taxon>Campylobacteraceae</taxon>
        <taxon>Campylobacter</taxon>
    </lineage>
</organism>
<accession>A0A431ECR6</accession>
<dbReference type="Proteomes" id="UP000288507">
    <property type="component" value="Unassembled WGS sequence"/>
</dbReference>
<gene>
    <name evidence="1" type="ORF">C3H57_06870</name>
</gene>
<proteinExistence type="predicted"/>
<evidence type="ECO:0000313" key="2">
    <source>
        <dbReference type="Proteomes" id="UP000288507"/>
    </source>
</evidence>
<dbReference type="RefSeq" id="WP_153184441.1">
    <property type="nucleotide sequence ID" value="NZ_PRBV01000009.1"/>
</dbReference>
<evidence type="ECO:0000313" key="1">
    <source>
        <dbReference type="EMBL" id="RTJ79031.1"/>
    </source>
</evidence>
<protein>
    <submittedName>
        <fullName evidence="1">Uncharacterized protein</fullName>
    </submittedName>
</protein>
<dbReference type="AlphaFoldDB" id="A0A431ECR6"/>
<comment type="caution">
    <text evidence="1">The sequence shown here is derived from an EMBL/GenBank/DDBJ whole genome shotgun (WGS) entry which is preliminary data.</text>
</comment>
<reference evidence="1 2" key="1">
    <citation type="journal article" date="2019" name="Appl. Environ. Microbiol.">
        <title>Population genetics and characterization of Campylobacter jejuni isolates in western jackdaws and game birds in Finland.</title>
        <authorList>
            <person name="Kovanen S."/>
            <person name="Rossi M."/>
            <person name="Pohja-Mykra M."/>
            <person name="Nieminen T."/>
            <person name="Raunio-Saarnisto M."/>
            <person name="Sauvala M."/>
            <person name="Fredriksson-Ahomaa M."/>
            <person name="Hanninen M.L."/>
            <person name="Kivisto R."/>
        </authorList>
    </citation>
    <scope>NUCLEOTIDE SEQUENCE [LARGE SCALE GENOMIC DNA]</scope>
    <source>
        <strain evidence="1 2">CB313</strain>
    </source>
</reference>